<comment type="similarity">
    <text evidence="2">Belongs to the TMEM14 family.</text>
</comment>
<dbReference type="PANTHER" id="PTHR12668:SF43">
    <property type="entry name" value="TRANSMEMBRANE PROTEIN 14 HOMOLOG"/>
    <property type="match status" value="1"/>
</dbReference>
<evidence type="ECO:0000256" key="1">
    <source>
        <dbReference type="ARBA" id="ARBA00004370"/>
    </source>
</evidence>
<dbReference type="InterPro" id="IPR044890">
    <property type="entry name" value="TMEM14_sf"/>
</dbReference>
<keyword evidence="3 8" id="KW-0812">Transmembrane</keyword>
<organism evidence="9 10">
    <name type="scientific">Colocasia esculenta</name>
    <name type="common">Wild taro</name>
    <name type="synonym">Arum esculentum</name>
    <dbReference type="NCBI Taxonomy" id="4460"/>
    <lineage>
        <taxon>Eukaryota</taxon>
        <taxon>Viridiplantae</taxon>
        <taxon>Streptophyta</taxon>
        <taxon>Embryophyta</taxon>
        <taxon>Tracheophyta</taxon>
        <taxon>Spermatophyta</taxon>
        <taxon>Magnoliopsida</taxon>
        <taxon>Liliopsida</taxon>
        <taxon>Araceae</taxon>
        <taxon>Aroideae</taxon>
        <taxon>Colocasieae</taxon>
        <taxon>Colocasia</taxon>
    </lineage>
</organism>
<name>A0A843UP02_COLES</name>
<dbReference type="InterPro" id="IPR005349">
    <property type="entry name" value="TMEM14"/>
</dbReference>
<sequence>MAAALRSFVPLGNPNPNPSPSIRRTTAMLGLCRLPGPRVSRFEAHPTRSFAVAPGPSPSIHTPIPGRSHQIRRLVLDRRFPAHVTSSEPQEDPRHNDGESGKDELGLETDEPLDTLNQMLESFKEEAIKMRSVSQEAYEVYSKRAMVALKEATENIKIQADEARHELNKLAEVISVEGKEYLSTAAKDSPEPVKDIVETFAASPDELKNVSEVRDFYLGIPYGGLLAIGGFLHFMLTGSLVGIRFGVILGSAILALSVLSLRAWKSGRSCFGFLRGQAAIAAFIFIREWILLSQRLSFPSLFNTLVRMMVDGQSKGPSLEQAPED</sequence>
<reference evidence="9" key="1">
    <citation type="submission" date="2017-07" db="EMBL/GenBank/DDBJ databases">
        <title>Taro Niue Genome Assembly and Annotation.</title>
        <authorList>
            <person name="Atibalentja N."/>
            <person name="Keating K."/>
            <person name="Fields C.J."/>
        </authorList>
    </citation>
    <scope>NUCLEOTIDE SEQUENCE</scope>
    <source>
        <strain evidence="9">Niue_2</strain>
        <tissue evidence="9">Leaf</tissue>
    </source>
</reference>
<comment type="caution">
    <text evidence="9">The sequence shown here is derived from an EMBL/GenBank/DDBJ whole genome shotgun (WGS) entry which is preliminary data.</text>
</comment>
<evidence type="ECO:0008006" key="11">
    <source>
        <dbReference type="Google" id="ProtNLM"/>
    </source>
</evidence>
<feature type="region of interest" description="Disordered" evidence="7">
    <location>
        <begin position="48"/>
        <end position="67"/>
    </location>
</feature>
<evidence type="ECO:0000256" key="3">
    <source>
        <dbReference type="ARBA" id="ARBA00022692"/>
    </source>
</evidence>
<feature type="transmembrane region" description="Helical" evidence="8">
    <location>
        <begin position="242"/>
        <end position="261"/>
    </location>
</feature>
<dbReference type="AlphaFoldDB" id="A0A843UP02"/>
<dbReference type="Gene3D" id="1.10.10.1740">
    <property type="entry name" value="Transmembrane protein 14-like"/>
    <property type="match status" value="1"/>
</dbReference>
<keyword evidence="10" id="KW-1185">Reference proteome</keyword>
<dbReference type="PANTHER" id="PTHR12668">
    <property type="entry name" value="TRANSMEMBRANE PROTEIN 14, 15"/>
    <property type="match status" value="1"/>
</dbReference>
<feature type="transmembrane region" description="Helical" evidence="8">
    <location>
        <begin position="273"/>
        <end position="292"/>
    </location>
</feature>
<feature type="coiled-coil region" evidence="6">
    <location>
        <begin position="146"/>
        <end position="173"/>
    </location>
</feature>
<evidence type="ECO:0000256" key="4">
    <source>
        <dbReference type="ARBA" id="ARBA00022989"/>
    </source>
</evidence>
<feature type="region of interest" description="Disordered" evidence="7">
    <location>
        <begin position="83"/>
        <end position="111"/>
    </location>
</feature>
<keyword evidence="4 8" id="KW-1133">Transmembrane helix</keyword>
<dbReference type="GO" id="GO:0015245">
    <property type="term" value="F:fatty acid transmembrane transporter activity"/>
    <property type="evidence" value="ECO:0007669"/>
    <property type="project" value="TreeGrafter"/>
</dbReference>
<dbReference type="Pfam" id="PF03647">
    <property type="entry name" value="Tmemb_14"/>
    <property type="match status" value="1"/>
</dbReference>
<keyword evidence="5 8" id="KW-0472">Membrane</keyword>
<protein>
    <recommendedName>
        <fullName evidence="11">Protein FATTY ACID EXPORT 3, chloroplastic</fullName>
    </recommendedName>
</protein>
<dbReference type="GO" id="GO:0009706">
    <property type="term" value="C:chloroplast inner membrane"/>
    <property type="evidence" value="ECO:0007669"/>
    <property type="project" value="TreeGrafter"/>
</dbReference>
<gene>
    <name evidence="9" type="ORF">Taro_017750</name>
</gene>
<feature type="transmembrane region" description="Helical" evidence="8">
    <location>
        <begin position="216"/>
        <end position="236"/>
    </location>
</feature>
<proteinExistence type="inferred from homology"/>
<evidence type="ECO:0000256" key="8">
    <source>
        <dbReference type="SAM" id="Phobius"/>
    </source>
</evidence>
<dbReference type="Proteomes" id="UP000652761">
    <property type="component" value="Unassembled WGS sequence"/>
</dbReference>
<dbReference type="EMBL" id="NMUH01000815">
    <property type="protein sequence ID" value="MQL85238.1"/>
    <property type="molecule type" value="Genomic_DNA"/>
</dbReference>
<evidence type="ECO:0000313" key="9">
    <source>
        <dbReference type="EMBL" id="MQL85238.1"/>
    </source>
</evidence>
<evidence type="ECO:0000256" key="6">
    <source>
        <dbReference type="SAM" id="Coils"/>
    </source>
</evidence>
<evidence type="ECO:0000256" key="7">
    <source>
        <dbReference type="SAM" id="MobiDB-lite"/>
    </source>
</evidence>
<feature type="compositionally biased region" description="Basic and acidic residues" evidence="7">
    <location>
        <begin position="91"/>
        <end position="105"/>
    </location>
</feature>
<keyword evidence="6" id="KW-0175">Coiled coil</keyword>
<comment type="subcellular location">
    <subcellularLocation>
        <location evidence="1">Membrane</location>
    </subcellularLocation>
</comment>
<evidence type="ECO:0000256" key="2">
    <source>
        <dbReference type="ARBA" id="ARBA00007590"/>
    </source>
</evidence>
<dbReference type="OrthoDB" id="768548at2759"/>
<feature type="region of interest" description="Disordered" evidence="7">
    <location>
        <begin position="1"/>
        <end position="22"/>
    </location>
</feature>
<evidence type="ECO:0000313" key="10">
    <source>
        <dbReference type="Proteomes" id="UP000652761"/>
    </source>
</evidence>
<accession>A0A843UP02</accession>
<evidence type="ECO:0000256" key="5">
    <source>
        <dbReference type="ARBA" id="ARBA00023136"/>
    </source>
</evidence>